<accession>A0A6J4T0C8</accession>
<dbReference type="AlphaFoldDB" id="A0A6J4T0C8"/>
<sequence length="277" mass="28218">MQRALLILLLAAAGCNGDQDRLTDAQAMAEAASAQEQLPAGSGGPAPPTTSAALTEEPGEVVYKALGTEPGWALTVRENAMLYQGADGTMRLIEATPPGFAPRTGTYRSGRLAITIASGPCSDGMSNHVWRDKVTVALASGGAARGCGGGLLAVNAAKPASSAPNPLEGSWAVTAINGVPTGSGRNYVLTLSRGEIRAGFGCNGLQGQATRNGDRLAVTRLLGTQMACGDPADRFEREGKAVLNGNPRIEQAGGGIRLIGEAGTIDLAPRQEEGPTV</sequence>
<dbReference type="EMBL" id="CADCWA010000058">
    <property type="protein sequence ID" value="CAA9510568.1"/>
    <property type="molecule type" value="Genomic_DNA"/>
</dbReference>
<dbReference type="RefSeq" id="WP_294168641.1">
    <property type="nucleotide sequence ID" value="NZ_CADCWA010000058.1"/>
</dbReference>
<dbReference type="PROSITE" id="PS51257">
    <property type="entry name" value="PROKAR_LIPOPROTEIN"/>
    <property type="match status" value="1"/>
</dbReference>
<evidence type="ECO:0000256" key="1">
    <source>
        <dbReference type="SAM" id="MobiDB-lite"/>
    </source>
</evidence>
<feature type="compositionally biased region" description="Low complexity" evidence="1">
    <location>
        <begin position="30"/>
        <end position="40"/>
    </location>
</feature>
<feature type="domain" description="DUF306" evidence="2">
    <location>
        <begin position="166"/>
        <end position="263"/>
    </location>
</feature>
<gene>
    <name evidence="3" type="ORF">AVDCRST_MAG31-866</name>
</gene>
<name>A0A6J4T0C8_9SPHN</name>
<organism evidence="3">
    <name type="scientific">uncultured Sphingomonas sp</name>
    <dbReference type="NCBI Taxonomy" id="158754"/>
    <lineage>
        <taxon>Bacteria</taxon>
        <taxon>Pseudomonadati</taxon>
        <taxon>Pseudomonadota</taxon>
        <taxon>Alphaproteobacteria</taxon>
        <taxon>Sphingomonadales</taxon>
        <taxon>Sphingomonadaceae</taxon>
        <taxon>Sphingomonas</taxon>
        <taxon>environmental samples</taxon>
    </lineage>
</organism>
<feature type="region of interest" description="Disordered" evidence="1">
    <location>
        <begin position="30"/>
        <end position="53"/>
    </location>
</feature>
<dbReference type="InterPro" id="IPR038670">
    <property type="entry name" value="HslJ-like_sf"/>
</dbReference>
<dbReference type="InterPro" id="IPR005184">
    <property type="entry name" value="DUF306_Meta_HslJ"/>
</dbReference>
<dbReference type="Gene3D" id="2.40.128.270">
    <property type="match status" value="1"/>
</dbReference>
<protein>
    <recommendedName>
        <fullName evidence="2">DUF306 domain-containing protein</fullName>
    </recommendedName>
</protein>
<evidence type="ECO:0000313" key="3">
    <source>
        <dbReference type="EMBL" id="CAA9510568.1"/>
    </source>
</evidence>
<evidence type="ECO:0000259" key="2">
    <source>
        <dbReference type="Pfam" id="PF03724"/>
    </source>
</evidence>
<dbReference type="Pfam" id="PF03724">
    <property type="entry name" value="META"/>
    <property type="match status" value="1"/>
</dbReference>
<reference evidence="3" key="1">
    <citation type="submission" date="2020-02" db="EMBL/GenBank/DDBJ databases">
        <authorList>
            <person name="Meier V. D."/>
        </authorList>
    </citation>
    <scope>NUCLEOTIDE SEQUENCE</scope>
    <source>
        <strain evidence="3">AVDCRST_MAG31</strain>
    </source>
</reference>
<proteinExistence type="predicted"/>